<dbReference type="InterPro" id="IPR013785">
    <property type="entry name" value="Aldolase_TIM"/>
</dbReference>
<feature type="domain" description="AFP-like" evidence="1">
    <location>
        <begin position="287"/>
        <end position="342"/>
    </location>
</feature>
<organism evidence="2">
    <name type="scientific">uncultured Desulfovibrio sp</name>
    <dbReference type="NCBI Taxonomy" id="167968"/>
    <lineage>
        <taxon>Bacteria</taxon>
        <taxon>Pseudomonadati</taxon>
        <taxon>Thermodesulfobacteriota</taxon>
        <taxon>Desulfovibrionia</taxon>
        <taxon>Desulfovibrionales</taxon>
        <taxon>Desulfovibrionaceae</taxon>
        <taxon>Desulfovibrio</taxon>
        <taxon>environmental samples</taxon>
    </lineage>
</organism>
<dbReference type="InterPro" id="IPR013974">
    <property type="entry name" value="SAF"/>
</dbReference>
<name>A0A212L7H5_9BACT</name>
<dbReference type="Pfam" id="PF08666">
    <property type="entry name" value="SAF"/>
    <property type="match status" value="1"/>
</dbReference>
<dbReference type="InterPro" id="IPR051690">
    <property type="entry name" value="PseI-like"/>
</dbReference>
<dbReference type="NCBIfam" id="TIGR03586">
    <property type="entry name" value="PseI"/>
    <property type="match status" value="1"/>
</dbReference>
<dbReference type="SUPFAM" id="SSF51269">
    <property type="entry name" value="AFP III-like domain"/>
    <property type="match status" value="1"/>
</dbReference>
<dbReference type="SUPFAM" id="SSF51569">
    <property type="entry name" value="Aldolase"/>
    <property type="match status" value="1"/>
</dbReference>
<dbReference type="EMBL" id="FMJC01000002">
    <property type="protein sequence ID" value="SCM73480.1"/>
    <property type="molecule type" value="Genomic_DNA"/>
</dbReference>
<dbReference type="GO" id="GO:0016051">
    <property type="term" value="P:carbohydrate biosynthetic process"/>
    <property type="evidence" value="ECO:0007669"/>
    <property type="project" value="InterPro"/>
</dbReference>
<dbReference type="GO" id="GO:0047444">
    <property type="term" value="F:N-acylneuraminate-9-phosphate synthase activity"/>
    <property type="evidence" value="ECO:0007669"/>
    <property type="project" value="TreeGrafter"/>
</dbReference>
<reference evidence="2" key="1">
    <citation type="submission" date="2016-08" db="EMBL/GenBank/DDBJ databases">
        <authorList>
            <person name="Seilhamer J.J."/>
        </authorList>
    </citation>
    <scope>NUCLEOTIDE SEQUENCE</scope>
    <source>
        <strain evidence="2">86-1</strain>
    </source>
</reference>
<dbReference type="CDD" id="cd11615">
    <property type="entry name" value="SAF_NeuB_like"/>
    <property type="match status" value="1"/>
</dbReference>
<dbReference type="InterPro" id="IPR006190">
    <property type="entry name" value="SAF_AFP_Neu5Ac"/>
</dbReference>
<dbReference type="InterPro" id="IPR036732">
    <property type="entry name" value="AFP_Neu5c_C_sf"/>
</dbReference>
<dbReference type="InterPro" id="IPR057736">
    <property type="entry name" value="SAF_PseI/NeuA/NeuB"/>
</dbReference>
<gene>
    <name evidence="2" type="primary">pseI</name>
    <name evidence="2" type="ORF">KL86DES1_21325</name>
</gene>
<evidence type="ECO:0000313" key="2">
    <source>
        <dbReference type="EMBL" id="SCM73480.1"/>
    </source>
</evidence>
<dbReference type="Gene3D" id="3.90.1210.10">
    <property type="entry name" value="Antifreeze-like/N-acetylneuraminic acid synthase C-terminal domain"/>
    <property type="match status" value="1"/>
</dbReference>
<dbReference type="Pfam" id="PF03102">
    <property type="entry name" value="NeuB"/>
    <property type="match status" value="1"/>
</dbReference>
<dbReference type="PANTHER" id="PTHR42966">
    <property type="entry name" value="N-ACETYLNEURAMINATE SYNTHASE"/>
    <property type="match status" value="1"/>
</dbReference>
<evidence type="ECO:0000259" key="1">
    <source>
        <dbReference type="PROSITE" id="PS50844"/>
    </source>
</evidence>
<dbReference type="AlphaFoldDB" id="A0A212L7H5"/>
<dbReference type="SMART" id="SM00858">
    <property type="entry name" value="SAF"/>
    <property type="match status" value="1"/>
</dbReference>
<proteinExistence type="predicted"/>
<sequence>MTKVNRKSNFQTLLIAELSANHNGSIDRAEQIIRAAADAGADAVKLQTYTADTLTIPCDNAHFRIKGTLWEGRTLHDLYQEAHTPWEWTPRLMALAKDLGMDCFSTPFDATAVDFLEKCGVSRYKIASFEVVDIPLLKKVAATGKSVIMSTGMATLGEIDEAVRALRDNGAGELTLLKCTSAYPALPEEANLRTIPHLAQAFNCKAGLSDHTMGSAVSVAAVALGAVVIEKHFTLSRADGGPDGAFSMEPQEFKQLVLDVRTAEKALGRVCYDLTDKQQENVVFRRSLFVVQNICKGEILTNNNVRSIRPGHGLPPKYLPLVLGRAVRYDIMKGTPLCWDMI</sequence>
<accession>A0A212L7H5</accession>
<dbReference type="InterPro" id="IPR020030">
    <property type="entry name" value="Pseudaminic_synth_PseI"/>
</dbReference>
<dbReference type="PANTHER" id="PTHR42966:SF2">
    <property type="entry name" value="PSEUDAMINIC ACID SYNTHASE"/>
    <property type="match status" value="1"/>
</dbReference>
<dbReference type="InterPro" id="IPR013132">
    <property type="entry name" value="PseI/NeuA/B-like_N"/>
</dbReference>
<dbReference type="EC" id="2.5.1.97" evidence="2"/>
<keyword evidence="2" id="KW-0808">Transferase</keyword>
<protein>
    <submittedName>
        <fullName evidence="2">Pseudaminic acid synthase</fullName>
        <ecNumber evidence="2">2.5.1.97</ecNumber>
    </submittedName>
</protein>
<dbReference type="Gene3D" id="3.20.20.70">
    <property type="entry name" value="Aldolase class I"/>
    <property type="match status" value="1"/>
</dbReference>
<dbReference type="PROSITE" id="PS50844">
    <property type="entry name" value="AFP_LIKE"/>
    <property type="match status" value="1"/>
</dbReference>